<protein>
    <submittedName>
        <fullName evidence="1">Uncharacterized protein</fullName>
    </submittedName>
</protein>
<dbReference type="EMBL" id="CP096659">
    <property type="protein sequence ID" value="UPV72735.1"/>
    <property type="molecule type" value="Genomic_DNA"/>
</dbReference>
<proteinExistence type="predicted"/>
<evidence type="ECO:0000313" key="2">
    <source>
        <dbReference type="Proteomes" id="UP000830729"/>
    </source>
</evidence>
<organism evidence="1 2">
    <name type="scientific">Halorussus limi</name>
    <dbReference type="NCBI Taxonomy" id="2938695"/>
    <lineage>
        <taxon>Archaea</taxon>
        <taxon>Methanobacteriati</taxon>
        <taxon>Methanobacteriota</taxon>
        <taxon>Stenosarchaea group</taxon>
        <taxon>Halobacteria</taxon>
        <taxon>Halobacteriales</taxon>
        <taxon>Haladaptataceae</taxon>
        <taxon>Halorussus</taxon>
    </lineage>
</organism>
<dbReference type="KEGG" id="halx:M0R89_09255"/>
<gene>
    <name evidence="1" type="ORF">M0R89_09255</name>
</gene>
<dbReference type="Proteomes" id="UP000830729">
    <property type="component" value="Chromosome"/>
</dbReference>
<name>A0A8U0HNY7_9EURY</name>
<sequence>MAEIGAQWDAIGPWWDDYVQEQERGLIELRELLEELNQTWKQSGSKFDEDPLIGDWSETSPQAGPLRTNQEENWSQWLAHLLRDSTGEFSAKLLDSHFDTAPTHVRCERAYHDEELHDRRVDILAEFGSQGVTIEVKIGDEHYEKTPQTAYLTEKHHQRNLDWTHYLLLPDSREDALQDAFSERLTDDENREPTITATVPEEREITVIYWSEVAQALRRTLLADIEHSTHWAASAYLFTTLIEEQILQLYALPSLEDYRTASISISDIERLQSINPDDQIQYLDALLEEINHG</sequence>
<accession>A0A8U0HNY7</accession>
<dbReference type="GeneID" id="72185384"/>
<keyword evidence="2" id="KW-1185">Reference proteome</keyword>
<dbReference type="RefSeq" id="WP_248648795.1">
    <property type="nucleotide sequence ID" value="NZ_CP096659.1"/>
</dbReference>
<dbReference type="AlphaFoldDB" id="A0A8U0HNY7"/>
<reference evidence="1 2" key="1">
    <citation type="submission" date="2022-04" db="EMBL/GenBank/DDBJ databases">
        <title>Diverse halophilic archaea isolated from saline environments.</title>
        <authorList>
            <person name="Cui H.-L."/>
        </authorList>
    </citation>
    <scope>NUCLEOTIDE SEQUENCE [LARGE SCALE GENOMIC DNA]</scope>
    <source>
        <strain evidence="1 2">XZYJT49</strain>
    </source>
</reference>
<evidence type="ECO:0000313" key="1">
    <source>
        <dbReference type="EMBL" id="UPV72735.1"/>
    </source>
</evidence>